<dbReference type="AlphaFoldDB" id="X0TPF3"/>
<feature type="non-terminal residue" evidence="1">
    <location>
        <position position="1"/>
    </location>
</feature>
<feature type="non-terminal residue" evidence="1">
    <location>
        <position position="336"/>
    </location>
</feature>
<comment type="caution">
    <text evidence="1">The sequence shown here is derived from an EMBL/GenBank/DDBJ whole genome shotgun (WGS) entry which is preliminary data.</text>
</comment>
<organism evidence="1">
    <name type="scientific">marine sediment metagenome</name>
    <dbReference type="NCBI Taxonomy" id="412755"/>
    <lineage>
        <taxon>unclassified sequences</taxon>
        <taxon>metagenomes</taxon>
        <taxon>ecological metagenomes</taxon>
    </lineage>
</organism>
<gene>
    <name evidence="1" type="ORF">S01H1_18136</name>
</gene>
<reference evidence="1" key="1">
    <citation type="journal article" date="2014" name="Front. Microbiol.">
        <title>High frequency of phylogenetically diverse reductive dehalogenase-homologous genes in deep subseafloor sedimentary metagenomes.</title>
        <authorList>
            <person name="Kawai M."/>
            <person name="Futagami T."/>
            <person name="Toyoda A."/>
            <person name="Takaki Y."/>
            <person name="Nishi S."/>
            <person name="Hori S."/>
            <person name="Arai W."/>
            <person name="Tsubouchi T."/>
            <person name="Morono Y."/>
            <person name="Uchiyama I."/>
            <person name="Ito T."/>
            <person name="Fujiyama A."/>
            <person name="Inagaki F."/>
            <person name="Takami H."/>
        </authorList>
    </citation>
    <scope>NUCLEOTIDE SEQUENCE</scope>
    <source>
        <strain evidence="1">Expedition CK06-06</strain>
    </source>
</reference>
<dbReference type="EMBL" id="BARS01009674">
    <property type="protein sequence ID" value="GAF77980.1"/>
    <property type="molecule type" value="Genomic_DNA"/>
</dbReference>
<name>X0TPF3_9ZZZZ</name>
<proteinExistence type="predicted"/>
<protein>
    <submittedName>
        <fullName evidence="1">Uncharacterized protein</fullName>
    </submittedName>
</protein>
<evidence type="ECO:0000313" key="1">
    <source>
        <dbReference type="EMBL" id="GAF77980.1"/>
    </source>
</evidence>
<accession>X0TPF3</accession>
<sequence>TTGPMIQSYTQDLGRVEIRDNSINISFTKLLQIEPTLTTGYASDTRIGPNHYQGTGERPIPCNRDLGLWVDWVDEIPSLGTPLAADGSYDPNFTMLSEVTLDPVDEAELTLGGSATRAAATDSLGGTNAREYTFTVDDGTDYVGIPTAGVAFTAGANYFIEFEIKVAATQSLTEVDLEAVMTMASGSKTVRRGVVPTADWMLIRLPMSTQAAMTGQTTRIYPSPDSFAGGSQDKIQIGRVRIYRANRPVNFSHNFIGLHSWSGGIDKREGPEASQNYSQWVDWTNSELHAKFGTPSSETDGSLIALMANAGAGTVWTPVLEGLSVAGAGTYTANTG</sequence>